<feature type="compositionally biased region" description="Basic and acidic residues" evidence="1">
    <location>
        <begin position="466"/>
        <end position="475"/>
    </location>
</feature>
<feature type="region of interest" description="Disordered" evidence="1">
    <location>
        <begin position="425"/>
        <end position="445"/>
    </location>
</feature>
<accession>A0AAU9JRP3</accession>
<dbReference type="AlphaFoldDB" id="A0AAU9JRP3"/>
<name>A0AAU9JRP3_9CILI</name>
<evidence type="ECO:0000313" key="2">
    <source>
        <dbReference type="EMBL" id="CAG9329025.1"/>
    </source>
</evidence>
<proteinExistence type="predicted"/>
<dbReference type="InterPro" id="IPR015915">
    <property type="entry name" value="Kelch-typ_b-propeller"/>
</dbReference>
<feature type="compositionally biased region" description="Polar residues" evidence="1">
    <location>
        <begin position="513"/>
        <end position="525"/>
    </location>
</feature>
<organism evidence="2 3">
    <name type="scientific">Blepharisma stoltei</name>
    <dbReference type="NCBI Taxonomy" id="1481888"/>
    <lineage>
        <taxon>Eukaryota</taxon>
        <taxon>Sar</taxon>
        <taxon>Alveolata</taxon>
        <taxon>Ciliophora</taxon>
        <taxon>Postciliodesmatophora</taxon>
        <taxon>Heterotrichea</taxon>
        <taxon>Heterotrichida</taxon>
        <taxon>Blepharismidae</taxon>
        <taxon>Blepharisma</taxon>
    </lineage>
</organism>
<evidence type="ECO:0000313" key="3">
    <source>
        <dbReference type="Proteomes" id="UP001162131"/>
    </source>
</evidence>
<dbReference type="SUPFAM" id="SSF117281">
    <property type="entry name" value="Kelch motif"/>
    <property type="match status" value="1"/>
</dbReference>
<feature type="region of interest" description="Disordered" evidence="1">
    <location>
        <begin position="466"/>
        <end position="541"/>
    </location>
</feature>
<dbReference type="Proteomes" id="UP001162131">
    <property type="component" value="Unassembled WGS sequence"/>
</dbReference>
<sequence length="541" mass="62714">MKLFINKYRVVEMGNAANKQNKKNSKKIPEFYYLNRKRQRLLHIEPGRLTSSQFQPAVVFPPDSAIGYVQGSCIMVAGGSELNKFITRVALINTSTMKLKFLSPLPIAAKEGHLYEYKEWVYYVGGLSEAKLDPRSPQDEPAPLMRYHINKNRWEYFVNYEDEGLVKRKILVEKEIQEDEEVHLTVDKSEKTLYKFELTELTLRDLLLPGSFMSNAKIYFIGGFIMDRIGRLIPNKQVFSLDLSLSKPKFQIEPFKIPYLVIRPICSNGGKHILITGGLNPRSGRPSQYSYVLTLADTSATFTPLDVLQVELLETCAPISMEHYVIFPNYPLVPVRRRHLKEWQIFDIKTEKKSKFIETKELIKNENEVGDDKRAPIKKVRPMIIPLGTFISEEEGFEFTRKKNESALEEDGVIIKMCEIDYEEEDDDIKDPSKTEQKIEIERPESFIAYDPKRIQMNKNVKKDYDLIESSERSNSRRNTSVSKNSKNMNIENSLSKEKKRDKSLPTHPKCPSNENMIETTTKSRGNLEDYFLKNLKNKKH</sequence>
<gene>
    <name evidence="2" type="ORF">BSTOLATCC_MIC47861</name>
</gene>
<protein>
    <submittedName>
        <fullName evidence="2">Uncharacterized protein</fullName>
    </submittedName>
</protein>
<reference evidence="2" key="1">
    <citation type="submission" date="2021-09" db="EMBL/GenBank/DDBJ databases">
        <authorList>
            <consortium name="AG Swart"/>
            <person name="Singh M."/>
            <person name="Singh A."/>
            <person name="Seah K."/>
            <person name="Emmerich C."/>
        </authorList>
    </citation>
    <scope>NUCLEOTIDE SEQUENCE</scope>
    <source>
        <strain evidence="2">ATCC30299</strain>
    </source>
</reference>
<feature type="compositionally biased region" description="Basic and acidic residues" evidence="1">
    <location>
        <begin position="430"/>
        <end position="445"/>
    </location>
</feature>
<feature type="compositionally biased region" description="Basic and acidic residues" evidence="1">
    <location>
        <begin position="495"/>
        <end position="505"/>
    </location>
</feature>
<keyword evidence="3" id="KW-1185">Reference proteome</keyword>
<comment type="caution">
    <text evidence="2">The sequence shown here is derived from an EMBL/GenBank/DDBJ whole genome shotgun (WGS) entry which is preliminary data.</text>
</comment>
<dbReference type="EMBL" id="CAJZBQ010000047">
    <property type="protein sequence ID" value="CAG9329025.1"/>
    <property type="molecule type" value="Genomic_DNA"/>
</dbReference>
<evidence type="ECO:0000256" key="1">
    <source>
        <dbReference type="SAM" id="MobiDB-lite"/>
    </source>
</evidence>
<feature type="compositionally biased region" description="Low complexity" evidence="1">
    <location>
        <begin position="477"/>
        <end position="488"/>
    </location>
</feature>